<accession>A0A8S9X8Q9</accession>
<gene>
    <name evidence="2" type="ORF">GE061_019653</name>
</gene>
<comment type="caution">
    <text evidence="2">The sequence shown here is derived from an EMBL/GenBank/DDBJ whole genome shotgun (WGS) entry which is preliminary data.</text>
</comment>
<evidence type="ECO:0000256" key="1">
    <source>
        <dbReference type="SAM" id="SignalP"/>
    </source>
</evidence>
<keyword evidence="1" id="KW-0732">Signal</keyword>
<evidence type="ECO:0000313" key="2">
    <source>
        <dbReference type="EMBL" id="KAF6205480.1"/>
    </source>
</evidence>
<feature type="signal peptide" evidence="1">
    <location>
        <begin position="1"/>
        <end position="19"/>
    </location>
</feature>
<sequence>MFSYITYLAVAVQVAAVWSCECSGPVLPGNDLGLVGGGIQDCGLYGAYGASGLIGDAGIYPGSAGIVSDAPARAYGIGAGLLPGGDIGGVASGLYDSASVPQCLRHQLQPVVRPVVEECLTNVPIIRKKIRHQTETYTRHVPVTDRIVSQQEEKYIRHIPTTQKHCRQVMDFRTRHVPVVKSRTRTVVEPYTTHVPITEKIPRTVEESITKHVPIVERRCRPVVHQSTRLVPVTERRVRPIVESQYINVPIKRRYIKNVVEQRIKAVTGPCPVCPPGTELNAASIYPGGLGAGTYPAGITTGIGGGIYSAGLDAGSYQAGDAGLVNYPSGLSLSGAIPADIAAYSGLSGGSCLPAAPIPPASPCLPAGPYSLDDLSAGGALPAGDLGICTAPKLPSPCSC</sequence>
<feature type="chain" id="PRO_5035733790" evidence="1">
    <location>
        <begin position="20"/>
        <end position="400"/>
    </location>
</feature>
<protein>
    <submittedName>
        <fullName evidence="2">Uncharacterized protein</fullName>
    </submittedName>
</protein>
<dbReference type="Proteomes" id="UP000466442">
    <property type="component" value="Linkage Group LG9"/>
</dbReference>
<keyword evidence="3" id="KW-1185">Reference proteome</keyword>
<organism evidence="2 3">
    <name type="scientific">Apolygus lucorum</name>
    <name type="common">Small green plant bug</name>
    <name type="synonym">Lygocoris lucorum</name>
    <dbReference type="NCBI Taxonomy" id="248454"/>
    <lineage>
        <taxon>Eukaryota</taxon>
        <taxon>Metazoa</taxon>
        <taxon>Ecdysozoa</taxon>
        <taxon>Arthropoda</taxon>
        <taxon>Hexapoda</taxon>
        <taxon>Insecta</taxon>
        <taxon>Pterygota</taxon>
        <taxon>Neoptera</taxon>
        <taxon>Paraneoptera</taxon>
        <taxon>Hemiptera</taxon>
        <taxon>Heteroptera</taxon>
        <taxon>Panheteroptera</taxon>
        <taxon>Cimicomorpha</taxon>
        <taxon>Miridae</taxon>
        <taxon>Mirini</taxon>
        <taxon>Apolygus</taxon>
    </lineage>
</organism>
<dbReference type="InterPro" id="IPR018030">
    <property type="entry name" value="Fimbrial_membr_usher_CS"/>
</dbReference>
<reference evidence="2" key="1">
    <citation type="journal article" date="2021" name="Mol. Ecol. Resour.">
        <title>Apolygus lucorum genome provides insights into omnivorousness and mesophyll feeding.</title>
        <authorList>
            <person name="Liu Y."/>
            <person name="Liu H."/>
            <person name="Wang H."/>
            <person name="Huang T."/>
            <person name="Liu B."/>
            <person name="Yang B."/>
            <person name="Yin L."/>
            <person name="Li B."/>
            <person name="Zhang Y."/>
            <person name="Zhang S."/>
            <person name="Jiang F."/>
            <person name="Zhang X."/>
            <person name="Ren Y."/>
            <person name="Wang B."/>
            <person name="Wang S."/>
            <person name="Lu Y."/>
            <person name="Wu K."/>
            <person name="Fan W."/>
            <person name="Wang G."/>
        </authorList>
    </citation>
    <scope>NUCLEOTIDE SEQUENCE</scope>
    <source>
        <strain evidence="2">12Hb</strain>
    </source>
</reference>
<proteinExistence type="predicted"/>
<dbReference type="EMBL" id="WIXP02000009">
    <property type="protein sequence ID" value="KAF6205480.1"/>
    <property type="molecule type" value="Genomic_DNA"/>
</dbReference>
<dbReference type="AlphaFoldDB" id="A0A8S9X8Q9"/>
<name>A0A8S9X8Q9_APOLU</name>
<evidence type="ECO:0000313" key="3">
    <source>
        <dbReference type="Proteomes" id="UP000466442"/>
    </source>
</evidence>
<dbReference type="PROSITE" id="PS01151">
    <property type="entry name" value="FIMBRIAL_USHER"/>
    <property type="match status" value="1"/>
</dbReference>
<dbReference type="OrthoDB" id="6620318at2759"/>